<reference evidence="3 4" key="1">
    <citation type="submission" date="2019-01" db="EMBL/GenBank/DDBJ databases">
        <title>Nocardioides guangzhouensis sp. nov., an actinobacterium isolated from soil.</title>
        <authorList>
            <person name="Fu Y."/>
            <person name="Cai Y."/>
            <person name="Lin Z."/>
            <person name="Chen P."/>
        </authorList>
    </citation>
    <scope>NUCLEOTIDE SEQUENCE [LARGE SCALE GENOMIC DNA]</scope>
    <source>
        <strain evidence="3 4">130</strain>
    </source>
</reference>
<dbReference type="Pfam" id="PF01882">
    <property type="entry name" value="DUF58"/>
    <property type="match status" value="1"/>
</dbReference>
<dbReference type="InterPro" id="IPR002881">
    <property type="entry name" value="DUF58"/>
</dbReference>
<gene>
    <name evidence="3" type="ORF">EKO23_21665</name>
</gene>
<feature type="transmembrane region" description="Helical" evidence="1">
    <location>
        <begin position="22"/>
        <end position="55"/>
    </location>
</feature>
<dbReference type="PANTHER" id="PTHR33608">
    <property type="entry name" value="BLL2464 PROTEIN"/>
    <property type="match status" value="1"/>
</dbReference>
<protein>
    <submittedName>
        <fullName evidence="3">DUF58 domain-containing protein</fullName>
    </submittedName>
</protein>
<feature type="domain" description="DUF58" evidence="2">
    <location>
        <begin position="203"/>
        <end position="363"/>
    </location>
</feature>
<evidence type="ECO:0000259" key="2">
    <source>
        <dbReference type="Pfam" id="PF01882"/>
    </source>
</evidence>
<evidence type="ECO:0000313" key="3">
    <source>
        <dbReference type="EMBL" id="RYP82485.1"/>
    </source>
</evidence>
<keyword evidence="4" id="KW-1185">Reference proteome</keyword>
<accession>A0A4Q4Z584</accession>
<dbReference type="OrthoDB" id="9776116at2"/>
<dbReference type="RefSeq" id="WP_134720565.1">
    <property type="nucleotide sequence ID" value="NZ_SDKM01000046.1"/>
</dbReference>
<comment type="caution">
    <text evidence="3">The sequence shown here is derived from an EMBL/GenBank/DDBJ whole genome shotgun (WGS) entry which is preliminary data.</text>
</comment>
<keyword evidence="1" id="KW-1133">Transmembrane helix</keyword>
<keyword evidence="1" id="KW-0472">Membrane</keyword>
<organism evidence="3 4">
    <name type="scientific">Nocardioides guangzhouensis</name>
    <dbReference type="NCBI Taxonomy" id="2497878"/>
    <lineage>
        <taxon>Bacteria</taxon>
        <taxon>Bacillati</taxon>
        <taxon>Actinomycetota</taxon>
        <taxon>Actinomycetes</taxon>
        <taxon>Propionibacteriales</taxon>
        <taxon>Nocardioidaceae</taxon>
        <taxon>Nocardioides</taxon>
    </lineage>
</organism>
<keyword evidence="1" id="KW-0812">Transmembrane</keyword>
<dbReference type="AlphaFoldDB" id="A0A4Q4Z584"/>
<dbReference type="EMBL" id="SDKM01000046">
    <property type="protein sequence ID" value="RYP82485.1"/>
    <property type="molecule type" value="Genomic_DNA"/>
</dbReference>
<proteinExistence type="predicted"/>
<dbReference type="PANTHER" id="PTHR33608:SF14">
    <property type="entry name" value="POSSIBLE CONSERVED SECRETED PROTEIN"/>
    <property type="match status" value="1"/>
</dbReference>
<evidence type="ECO:0000256" key="1">
    <source>
        <dbReference type="SAM" id="Phobius"/>
    </source>
</evidence>
<evidence type="ECO:0000313" key="4">
    <source>
        <dbReference type="Proteomes" id="UP000295198"/>
    </source>
</evidence>
<sequence length="438" mass="46744">MTTPAPAAQRWEPTAALRRSTAVSALAVGFALVVGQPVVLVLATPLLLLTLLALVHRPASRPRIRSAVDHTTLHEGQGTVSRLVLEDVAGAEHVVRISGRAPYTALHPSGGLTGSLLRVGEEPASLEVSPRRWGRRTLSDEKVGLTSSWGGFRWGPVTLRGELLTVLPGTAPYDSRAEVPQPLGLVGAHRSRRPGEGTEFSGIRPFQAGDRLRRINWRVSLRSESLHVVATRGEEDSAVLVVLDAFAEHGASGGVDGAESCLDVGVRAASALAEHYVRRGDRVGLRVLSAGGASLSYLAGRRHLRRIQGTLARVRPGEPRDLTADRLRFGATTGTVVIVLSPMLHEVAVAATVTLAGSGLPVIVVDTLPTGATPAVARDVDPAIADLAWRMRLTDREELFARLARIGCPVVPWRGPGTLDEVLHRLARRAQLPRVATR</sequence>
<name>A0A4Q4Z584_9ACTN</name>
<dbReference type="Proteomes" id="UP000295198">
    <property type="component" value="Unassembled WGS sequence"/>
</dbReference>